<evidence type="ECO:0000313" key="3">
    <source>
        <dbReference type="Proteomes" id="UP000887229"/>
    </source>
</evidence>
<evidence type="ECO:0000256" key="1">
    <source>
        <dbReference type="SAM" id="Phobius"/>
    </source>
</evidence>
<keyword evidence="1" id="KW-0812">Transmembrane</keyword>
<proteinExistence type="predicted"/>
<accession>A0A9P7ZNH7</accession>
<feature type="transmembrane region" description="Helical" evidence="1">
    <location>
        <begin position="21"/>
        <end position="44"/>
    </location>
</feature>
<keyword evidence="1" id="KW-0472">Membrane</keyword>
<dbReference type="OrthoDB" id="2561686at2759"/>
<comment type="caution">
    <text evidence="2">The sequence shown here is derived from an EMBL/GenBank/DDBJ whole genome shotgun (WGS) entry which is preliminary data.</text>
</comment>
<keyword evidence="1" id="KW-1133">Transmembrane helix</keyword>
<reference evidence="2" key="1">
    <citation type="journal article" date="2021" name="IMA Fungus">
        <title>Genomic characterization of three marine fungi, including Emericellopsis atlantica sp. nov. with signatures of a generalist lifestyle and marine biomass degradation.</title>
        <authorList>
            <person name="Hagestad O.C."/>
            <person name="Hou L."/>
            <person name="Andersen J.H."/>
            <person name="Hansen E.H."/>
            <person name="Altermark B."/>
            <person name="Li C."/>
            <person name="Kuhnert E."/>
            <person name="Cox R.J."/>
            <person name="Crous P.W."/>
            <person name="Spatafora J.W."/>
            <person name="Lail K."/>
            <person name="Amirebrahimi M."/>
            <person name="Lipzen A."/>
            <person name="Pangilinan J."/>
            <person name="Andreopoulos W."/>
            <person name="Hayes R.D."/>
            <person name="Ng V."/>
            <person name="Grigoriev I.V."/>
            <person name="Jackson S.A."/>
            <person name="Sutton T.D.S."/>
            <person name="Dobson A.D.W."/>
            <person name="Rama T."/>
        </authorList>
    </citation>
    <scope>NUCLEOTIDE SEQUENCE</scope>
    <source>
        <strain evidence="2">TS7</strain>
    </source>
</reference>
<feature type="transmembrane region" description="Helical" evidence="1">
    <location>
        <begin position="64"/>
        <end position="83"/>
    </location>
</feature>
<dbReference type="Proteomes" id="UP000887229">
    <property type="component" value="Unassembled WGS sequence"/>
</dbReference>
<dbReference type="GeneID" id="70295891"/>
<dbReference type="EMBL" id="MU251253">
    <property type="protein sequence ID" value="KAG9254748.1"/>
    <property type="molecule type" value="Genomic_DNA"/>
</dbReference>
<protein>
    <submittedName>
        <fullName evidence="2">Uncharacterized protein</fullName>
    </submittedName>
</protein>
<keyword evidence="3" id="KW-1185">Reference proteome</keyword>
<sequence length="98" mass="10303">MAITTAVSDFFASIYELVSSVFGAAYSVVHSVFLATYNFVVGILSLVGDVLGGFVDISTGVGKFIVGNIVILSVGALVAFLYMRNTTQGQKLAQKKTS</sequence>
<dbReference type="AlphaFoldDB" id="A0A9P7ZNH7"/>
<dbReference type="RefSeq" id="XP_046118672.1">
    <property type="nucleotide sequence ID" value="XM_046264988.1"/>
</dbReference>
<gene>
    <name evidence="2" type="ORF">F5Z01DRAFT_673893</name>
</gene>
<evidence type="ECO:0000313" key="2">
    <source>
        <dbReference type="EMBL" id="KAG9254748.1"/>
    </source>
</evidence>
<organism evidence="2 3">
    <name type="scientific">Emericellopsis atlantica</name>
    <dbReference type="NCBI Taxonomy" id="2614577"/>
    <lineage>
        <taxon>Eukaryota</taxon>
        <taxon>Fungi</taxon>
        <taxon>Dikarya</taxon>
        <taxon>Ascomycota</taxon>
        <taxon>Pezizomycotina</taxon>
        <taxon>Sordariomycetes</taxon>
        <taxon>Hypocreomycetidae</taxon>
        <taxon>Hypocreales</taxon>
        <taxon>Bionectriaceae</taxon>
        <taxon>Emericellopsis</taxon>
    </lineage>
</organism>
<name>A0A9P7ZNH7_9HYPO</name>